<dbReference type="OrthoDB" id="18018at2759"/>
<proteinExistence type="predicted"/>
<name>A0A8T1MY30_CLOSI</name>
<gene>
    <name evidence="3" type="ORF">CSKR_201953</name>
</gene>
<reference evidence="3 4" key="1">
    <citation type="journal article" date="2018" name="Biotechnol. Adv.">
        <title>Improved genomic resources and new bioinformatic workflow for the carcinogenic parasite Clonorchis sinensis: Biotechnological implications.</title>
        <authorList>
            <person name="Wang D."/>
            <person name="Korhonen P.K."/>
            <person name="Gasser R.B."/>
            <person name="Young N.D."/>
        </authorList>
    </citation>
    <scope>NUCLEOTIDE SEQUENCE [LARGE SCALE GENOMIC DNA]</scope>
    <source>
        <strain evidence="3">Cs-k2</strain>
    </source>
</reference>
<dbReference type="EMBL" id="NIRI02000010">
    <property type="protein sequence ID" value="KAG5454277.1"/>
    <property type="molecule type" value="Genomic_DNA"/>
</dbReference>
<feature type="chain" id="PRO_5035818070" evidence="2">
    <location>
        <begin position="20"/>
        <end position="118"/>
    </location>
</feature>
<keyword evidence="4" id="KW-1185">Reference proteome</keyword>
<comment type="caution">
    <text evidence="3">The sequence shown here is derived from an EMBL/GenBank/DDBJ whole genome shotgun (WGS) entry which is preliminary data.</text>
</comment>
<evidence type="ECO:0000256" key="2">
    <source>
        <dbReference type="SAM" id="SignalP"/>
    </source>
</evidence>
<protein>
    <submittedName>
        <fullName evidence="3">Uncharacterized protein</fullName>
    </submittedName>
</protein>
<keyword evidence="2" id="KW-0732">Signal</keyword>
<feature type="region of interest" description="Disordered" evidence="1">
    <location>
        <begin position="26"/>
        <end position="51"/>
    </location>
</feature>
<dbReference type="AlphaFoldDB" id="A0A8T1MY30"/>
<sequence>MTRMSVLFLYAVTFALLGGNQRELAREKQMRKEQAKKKSTGAADKEGNKGMTLEERRLRYHVIVDEHLSAEMRGHSKPNKKQRPVLPRLVALVEANKQFNVCISFVSDANIINFLLVS</sequence>
<organism evidence="3 4">
    <name type="scientific">Clonorchis sinensis</name>
    <name type="common">Chinese liver fluke</name>
    <dbReference type="NCBI Taxonomy" id="79923"/>
    <lineage>
        <taxon>Eukaryota</taxon>
        <taxon>Metazoa</taxon>
        <taxon>Spiralia</taxon>
        <taxon>Lophotrochozoa</taxon>
        <taxon>Platyhelminthes</taxon>
        <taxon>Trematoda</taxon>
        <taxon>Digenea</taxon>
        <taxon>Opisthorchiida</taxon>
        <taxon>Opisthorchiata</taxon>
        <taxon>Opisthorchiidae</taxon>
        <taxon>Clonorchis</taxon>
    </lineage>
</organism>
<accession>A0A8T1MY30</accession>
<dbReference type="Proteomes" id="UP000286415">
    <property type="component" value="Unassembled WGS sequence"/>
</dbReference>
<evidence type="ECO:0000256" key="1">
    <source>
        <dbReference type="SAM" id="MobiDB-lite"/>
    </source>
</evidence>
<reference evidence="3 4" key="2">
    <citation type="journal article" date="2021" name="Genomics">
        <title>High-quality reference genome for Clonorchis sinensis.</title>
        <authorList>
            <person name="Young N.D."/>
            <person name="Stroehlein A.J."/>
            <person name="Kinkar L."/>
            <person name="Wang T."/>
            <person name="Sohn W.M."/>
            <person name="Chang B.C.H."/>
            <person name="Kaur P."/>
            <person name="Weisz D."/>
            <person name="Dudchenko O."/>
            <person name="Aiden E.L."/>
            <person name="Korhonen P.K."/>
            <person name="Gasser R.B."/>
        </authorList>
    </citation>
    <scope>NUCLEOTIDE SEQUENCE [LARGE SCALE GENOMIC DNA]</scope>
    <source>
        <strain evidence="3">Cs-k2</strain>
    </source>
</reference>
<evidence type="ECO:0000313" key="4">
    <source>
        <dbReference type="Proteomes" id="UP000286415"/>
    </source>
</evidence>
<evidence type="ECO:0000313" key="3">
    <source>
        <dbReference type="EMBL" id="KAG5454277.1"/>
    </source>
</evidence>
<feature type="signal peptide" evidence="2">
    <location>
        <begin position="1"/>
        <end position="19"/>
    </location>
</feature>